<keyword evidence="2" id="KW-0472">Membrane</keyword>
<dbReference type="AlphaFoldDB" id="A0A6P7FYG9"/>
<feature type="compositionally biased region" description="Polar residues" evidence="1">
    <location>
        <begin position="127"/>
        <end position="143"/>
    </location>
</feature>
<organism evidence="4">
    <name type="scientific">Diabrotica virgifera virgifera</name>
    <name type="common">western corn rootworm</name>
    <dbReference type="NCBI Taxonomy" id="50390"/>
    <lineage>
        <taxon>Eukaryota</taxon>
        <taxon>Metazoa</taxon>
        <taxon>Ecdysozoa</taxon>
        <taxon>Arthropoda</taxon>
        <taxon>Hexapoda</taxon>
        <taxon>Insecta</taxon>
        <taxon>Pterygota</taxon>
        <taxon>Neoptera</taxon>
        <taxon>Endopterygota</taxon>
        <taxon>Coleoptera</taxon>
        <taxon>Polyphaga</taxon>
        <taxon>Cucujiformia</taxon>
        <taxon>Chrysomeloidea</taxon>
        <taxon>Chrysomelidae</taxon>
        <taxon>Galerucinae</taxon>
        <taxon>Diabroticina</taxon>
        <taxon>Diabroticites</taxon>
        <taxon>Diabrotica</taxon>
    </lineage>
</organism>
<keyword evidence="2" id="KW-1133">Transmembrane helix</keyword>
<gene>
    <name evidence="3 4 5" type="primary">LOC114335578</name>
</gene>
<feature type="transmembrane region" description="Helical" evidence="2">
    <location>
        <begin position="29"/>
        <end position="53"/>
    </location>
</feature>
<accession>A0A6P7FYG9</accession>
<protein>
    <submittedName>
        <fullName evidence="3 4">Uncharacterized protein LOC114335578 isoform X1</fullName>
    </submittedName>
</protein>
<reference evidence="3 4" key="1">
    <citation type="submission" date="2025-04" db="UniProtKB">
        <authorList>
            <consortium name="RefSeq"/>
        </authorList>
    </citation>
    <scope>IDENTIFICATION</scope>
    <source>
        <tissue evidence="3 4">Whole insect</tissue>
    </source>
</reference>
<evidence type="ECO:0000256" key="2">
    <source>
        <dbReference type="SAM" id="Phobius"/>
    </source>
</evidence>
<sequence>MESPQRKLISNAPSPPKTTSPHTNSSQGYATLIVMISVLFIIVLFCCFASPGIRMMCKRYIFRRCLPNDPNIDNGSTRTDEACTPTVILLPNGRMLVVDRNVLRTELELMEISADLFNTHRHLGSTPSILDSSETSKGISPTSLGVPPPTYEDVFPDFPPSYSEISLMQKSELERLKGEKHANCELVNDYVNSVSRGSESSNVNNEYQSSV</sequence>
<feature type="region of interest" description="Disordered" evidence="1">
    <location>
        <begin position="1"/>
        <end position="25"/>
    </location>
</feature>
<dbReference type="RefSeq" id="XP_028141629.1">
    <property type="nucleotide sequence ID" value="XM_028285828.1"/>
</dbReference>
<evidence type="ECO:0000256" key="1">
    <source>
        <dbReference type="SAM" id="MobiDB-lite"/>
    </source>
</evidence>
<dbReference type="RefSeq" id="XP_028141628.1">
    <property type="nucleotide sequence ID" value="XM_028285827.1"/>
</dbReference>
<keyword evidence="2" id="KW-0812">Transmembrane</keyword>
<evidence type="ECO:0000313" key="4">
    <source>
        <dbReference type="RefSeq" id="XP_028141629.1"/>
    </source>
</evidence>
<proteinExistence type="predicted"/>
<evidence type="ECO:0000313" key="5">
    <source>
        <dbReference type="RefSeq" id="XP_028141631.1"/>
    </source>
</evidence>
<feature type="region of interest" description="Disordered" evidence="1">
    <location>
        <begin position="127"/>
        <end position="146"/>
    </location>
</feature>
<evidence type="ECO:0000313" key="3">
    <source>
        <dbReference type="RefSeq" id="XP_028141628.1"/>
    </source>
</evidence>
<dbReference type="RefSeq" id="XP_028141631.1">
    <property type="nucleotide sequence ID" value="XM_028285830.1"/>
</dbReference>
<name>A0A6P7FYG9_DIAVI</name>